<protein>
    <submittedName>
        <fullName evidence="2">Uncharacterized protein</fullName>
    </submittedName>
</protein>
<feature type="region of interest" description="Disordered" evidence="1">
    <location>
        <begin position="145"/>
        <end position="187"/>
    </location>
</feature>
<evidence type="ECO:0000256" key="1">
    <source>
        <dbReference type="SAM" id="MobiDB-lite"/>
    </source>
</evidence>
<feature type="compositionally biased region" description="Basic and acidic residues" evidence="1">
    <location>
        <begin position="156"/>
        <end position="165"/>
    </location>
</feature>
<accession>A0A5K3F3A7</accession>
<name>A0A5K3F3A7_MESCO</name>
<dbReference type="AlphaFoldDB" id="A0A5K3F3A7"/>
<proteinExistence type="predicted"/>
<evidence type="ECO:0000313" key="2">
    <source>
        <dbReference type="WBParaSite" id="MCU_005204-RA"/>
    </source>
</evidence>
<sequence length="187" mass="20150">MEGCLRAFGGRQQGGEIIASCDRLVYLQPHNTVIIKHMEFDPRGVAGWCNRLISVTSCTNSFSRSQSFSTTAWSTFLSLDSLTGTKPAGSLHTPVLLRDPSAVFQSASLFPSEVSPSGVICEGSSSLASGRGNLFELANFTYGRSSRRSPELAPSETRRQPREMTEVPCVTTSSLEDEGGVLPITRA</sequence>
<organism evidence="2">
    <name type="scientific">Mesocestoides corti</name>
    <name type="common">Flatworm</name>
    <dbReference type="NCBI Taxonomy" id="53468"/>
    <lineage>
        <taxon>Eukaryota</taxon>
        <taxon>Metazoa</taxon>
        <taxon>Spiralia</taxon>
        <taxon>Lophotrochozoa</taxon>
        <taxon>Platyhelminthes</taxon>
        <taxon>Cestoda</taxon>
        <taxon>Eucestoda</taxon>
        <taxon>Cyclophyllidea</taxon>
        <taxon>Mesocestoididae</taxon>
        <taxon>Mesocestoides</taxon>
    </lineage>
</organism>
<reference evidence="2" key="1">
    <citation type="submission" date="2019-11" db="UniProtKB">
        <authorList>
            <consortium name="WormBaseParasite"/>
        </authorList>
    </citation>
    <scope>IDENTIFICATION</scope>
</reference>
<dbReference type="WBParaSite" id="MCU_005204-RA">
    <property type="protein sequence ID" value="MCU_005204-RA"/>
    <property type="gene ID" value="MCU_005204"/>
</dbReference>